<feature type="transmembrane region" description="Helical" evidence="7">
    <location>
        <begin position="167"/>
        <end position="193"/>
    </location>
</feature>
<evidence type="ECO:0000313" key="10">
    <source>
        <dbReference type="Proteomes" id="UP000562395"/>
    </source>
</evidence>
<dbReference type="InterPro" id="IPR050790">
    <property type="entry name" value="ExbB/TolQ_transport"/>
</dbReference>
<evidence type="ECO:0000256" key="4">
    <source>
        <dbReference type="ARBA" id="ARBA00022989"/>
    </source>
</evidence>
<dbReference type="GO" id="GO:0017038">
    <property type="term" value="P:protein import"/>
    <property type="evidence" value="ECO:0007669"/>
    <property type="project" value="TreeGrafter"/>
</dbReference>
<evidence type="ECO:0000313" key="9">
    <source>
        <dbReference type="EMBL" id="MBB3862482.1"/>
    </source>
</evidence>
<keyword evidence="6" id="KW-0653">Protein transport</keyword>
<gene>
    <name evidence="9" type="ORF">GGQ88_003783</name>
</gene>
<feature type="domain" description="MotA/TolQ/ExbB proton channel" evidence="8">
    <location>
        <begin position="105"/>
        <end position="205"/>
    </location>
</feature>
<keyword evidence="10" id="KW-1185">Reference proteome</keyword>
<comment type="caution">
    <text evidence="9">The sequence shown here is derived from an EMBL/GenBank/DDBJ whole genome shotgun (WGS) entry which is preliminary data.</text>
</comment>
<dbReference type="AlphaFoldDB" id="A0A7W6A0Z6"/>
<proteinExistence type="inferred from homology"/>
<dbReference type="PANTHER" id="PTHR30625:SF16">
    <property type="entry name" value="BIOPOLYMER TRANSPORT PROTEIN EXBB"/>
    <property type="match status" value="1"/>
</dbReference>
<evidence type="ECO:0000256" key="2">
    <source>
        <dbReference type="ARBA" id="ARBA00022475"/>
    </source>
</evidence>
<comment type="subcellular location">
    <subcellularLocation>
        <location evidence="1">Cell membrane</location>
        <topology evidence="1">Multi-pass membrane protein</topology>
    </subcellularLocation>
    <subcellularLocation>
        <location evidence="6">Membrane</location>
        <topology evidence="6">Multi-pass membrane protein</topology>
    </subcellularLocation>
</comment>
<evidence type="ECO:0000259" key="8">
    <source>
        <dbReference type="Pfam" id="PF01618"/>
    </source>
</evidence>
<organism evidence="9 10">
    <name type="scientific">Novosphingobium hassiacum</name>
    <dbReference type="NCBI Taxonomy" id="173676"/>
    <lineage>
        <taxon>Bacteria</taxon>
        <taxon>Pseudomonadati</taxon>
        <taxon>Pseudomonadota</taxon>
        <taxon>Alphaproteobacteria</taxon>
        <taxon>Sphingomonadales</taxon>
        <taxon>Sphingomonadaceae</taxon>
        <taxon>Novosphingobium</taxon>
    </lineage>
</organism>
<protein>
    <submittedName>
        <fullName evidence="9">Biopolymer transport protein ExbB/TolQ</fullName>
    </submittedName>
</protein>
<dbReference type="PANTHER" id="PTHR30625">
    <property type="entry name" value="PROTEIN TOLQ"/>
    <property type="match status" value="1"/>
</dbReference>
<evidence type="ECO:0000256" key="5">
    <source>
        <dbReference type="ARBA" id="ARBA00023136"/>
    </source>
</evidence>
<keyword evidence="3 7" id="KW-0812">Transmembrane</keyword>
<dbReference type="InterPro" id="IPR002898">
    <property type="entry name" value="MotA_ExbB_proton_chnl"/>
</dbReference>
<name>A0A7W6A0Z6_9SPHN</name>
<accession>A0A7W6A0Z6</accession>
<evidence type="ECO:0000256" key="1">
    <source>
        <dbReference type="ARBA" id="ARBA00004651"/>
    </source>
</evidence>
<keyword evidence="4 7" id="KW-1133">Transmembrane helix</keyword>
<evidence type="ECO:0000256" key="3">
    <source>
        <dbReference type="ARBA" id="ARBA00022692"/>
    </source>
</evidence>
<dbReference type="EMBL" id="JACICY010000014">
    <property type="protein sequence ID" value="MBB3862482.1"/>
    <property type="molecule type" value="Genomic_DNA"/>
</dbReference>
<dbReference type="GO" id="GO:0005886">
    <property type="term" value="C:plasma membrane"/>
    <property type="evidence" value="ECO:0007669"/>
    <property type="project" value="UniProtKB-SubCell"/>
</dbReference>
<evidence type="ECO:0000256" key="7">
    <source>
        <dbReference type="SAM" id="Phobius"/>
    </source>
</evidence>
<dbReference type="Proteomes" id="UP000562395">
    <property type="component" value="Unassembled WGS sequence"/>
</dbReference>
<keyword evidence="5 7" id="KW-0472">Membrane</keyword>
<dbReference type="RefSeq" id="WP_183614963.1">
    <property type="nucleotide sequence ID" value="NZ_JACICY010000014.1"/>
</dbReference>
<keyword evidence="2" id="KW-1003">Cell membrane</keyword>
<feature type="transmembrane region" description="Helical" evidence="7">
    <location>
        <begin position="132"/>
        <end position="161"/>
    </location>
</feature>
<dbReference type="Pfam" id="PF01618">
    <property type="entry name" value="MotA_ExbB"/>
    <property type="match status" value="1"/>
</dbReference>
<keyword evidence="6" id="KW-0813">Transport</keyword>
<sequence length="229" mass="24648">MENSLNANWLTSAASPIHIFNQADRLVQTIILLLLLTSVASWSIIIGRVWAVEVAVQVKKLLTTIGTQDELRTLSDSAEGSITRILGAIEVEWRWSSLNLVREYEQVRERCVSIADMTIALEGRSLAGRTGWLATIASSAPFVGLFGTVWGIMGSFVAIGLSQDTSLAVVAPGIAEALLATAAGLFCAIPALIGYNRLVQALGAVDAEWRTIAGLLELAISRHFGTRTW</sequence>
<reference evidence="9 10" key="1">
    <citation type="submission" date="2020-08" db="EMBL/GenBank/DDBJ databases">
        <title>Genomic Encyclopedia of Type Strains, Phase IV (KMG-IV): sequencing the most valuable type-strain genomes for metagenomic binning, comparative biology and taxonomic classification.</title>
        <authorList>
            <person name="Goeker M."/>
        </authorList>
    </citation>
    <scope>NUCLEOTIDE SEQUENCE [LARGE SCALE GENOMIC DNA]</scope>
    <source>
        <strain evidence="9 10">DSM 14552</strain>
    </source>
</reference>
<comment type="similarity">
    <text evidence="6">Belongs to the exbB/tolQ family.</text>
</comment>
<evidence type="ECO:0000256" key="6">
    <source>
        <dbReference type="RuleBase" id="RU004057"/>
    </source>
</evidence>
<feature type="transmembrane region" description="Helical" evidence="7">
    <location>
        <begin position="30"/>
        <end position="51"/>
    </location>
</feature>